<dbReference type="Proteomes" id="UP000198406">
    <property type="component" value="Unassembled WGS sequence"/>
</dbReference>
<reference evidence="5 6" key="1">
    <citation type="journal article" date="2015" name="Plant Cell">
        <title>Oil accumulation by the oleaginous diatom Fistulifera solaris as revealed by the genome and transcriptome.</title>
        <authorList>
            <person name="Tanaka T."/>
            <person name="Maeda Y."/>
            <person name="Veluchamy A."/>
            <person name="Tanaka M."/>
            <person name="Abida H."/>
            <person name="Marechal E."/>
            <person name="Bowler C."/>
            <person name="Muto M."/>
            <person name="Sunaga Y."/>
            <person name="Tanaka M."/>
            <person name="Yoshino T."/>
            <person name="Taniguchi T."/>
            <person name="Fukuda Y."/>
            <person name="Nemoto M."/>
            <person name="Matsumoto M."/>
            <person name="Wong P.S."/>
            <person name="Aburatani S."/>
            <person name="Fujibuchi W."/>
        </authorList>
    </citation>
    <scope>NUCLEOTIDE SEQUENCE [LARGE SCALE GENOMIC DNA]</scope>
    <source>
        <strain evidence="5 6">JPCC DA0580</strain>
    </source>
</reference>
<dbReference type="AlphaFoldDB" id="A0A1Z5JBT5"/>
<dbReference type="EMBL" id="BDSP01000041">
    <property type="protein sequence ID" value="GAX11470.1"/>
    <property type="molecule type" value="Genomic_DNA"/>
</dbReference>
<dbReference type="InterPro" id="IPR002110">
    <property type="entry name" value="Ankyrin_rpt"/>
</dbReference>
<dbReference type="SUPFAM" id="SSF48403">
    <property type="entry name" value="Ankyrin repeat"/>
    <property type="match status" value="1"/>
</dbReference>
<keyword evidence="2 3" id="KW-0040">ANK repeat</keyword>
<dbReference type="PROSITE" id="PS50088">
    <property type="entry name" value="ANK_REPEAT"/>
    <property type="match status" value="2"/>
</dbReference>
<evidence type="ECO:0000313" key="5">
    <source>
        <dbReference type="EMBL" id="GAX11470.1"/>
    </source>
</evidence>
<organism evidence="5 6">
    <name type="scientific">Fistulifera solaris</name>
    <name type="common">Oleaginous diatom</name>
    <dbReference type="NCBI Taxonomy" id="1519565"/>
    <lineage>
        <taxon>Eukaryota</taxon>
        <taxon>Sar</taxon>
        <taxon>Stramenopiles</taxon>
        <taxon>Ochrophyta</taxon>
        <taxon>Bacillariophyta</taxon>
        <taxon>Bacillariophyceae</taxon>
        <taxon>Bacillariophycidae</taxon>
        <taxon>Naviculales</taxon>
        <taxon>Naviculaceae</taxon>
        <taxon>Fistulifera</taxon>
    </lineage>
</organism>
<feature type="repeat" description="ANK" evidence="3">
    <location>
        <begin position="208"/>
        <end position="240"/>
    </location>
</feature>
<keyword evidence="6" id="KW-1185">Reference proteome</keyword>
<dbReference type="PROSITE" id="PS50297">
    <property type="entry name" value="ANK_REP_REGION"/>
    <property type="match status" value="2"/>
</dbReference>
<evidence type="ECO:0000256" key="3">
    <source>
        <dbReference type="PROSITE-ProRule" id="PRU00023"/>
    </source>
</evidence>
<dbReference type="OrthoDB" id="59416at2759"/>
<evidence type="ECO:0000313" key="6">
    <source>
        <dbReference type="Proteomes" id="UP000198406"/>
    </source>
</evidence>
<dbReference type="InterPro" id="IPR036770">
    <property type="entry name" value="Ankyrin_rpt-contain_sf"/>
</dbReference>
<feature type="region of interest" description="Disordered" evidence="4">
    <location>
        <begin position="35"/>
        <end position="72"/>
    </location>
</feature>
<sequence>MNEDGDAADAQRREARRRAQRNELLAAIRPARRSWQRLLDLQDNTSTESTRDGTTSSNTDVADGEEEEEQSRTWTQSMRWLLHRGDHEADDHPMHQRIMDLRALAIQNRMIRLDNGNHAREINSQAANATTVTTTNATNGELSPLMTAAAMGDIDQLTELLQTHTSWSRIKGGRGQTPLHEASKNGHVEAVRLLIELCSGIELVRDNDRLSPLHYAADNGHLDIVSLLLSCGIEVNTKSRFQTTALHVASRNGHLGVVEVLIVHAWGGSRR</sequence>
<dbReference type="PANTHER" id="PTHR24198:SF165">
    <property type="entry name" value="ANKYRIN REPEAT-CONTAINING PROTEIN-RELATED"/>
    <property type="match status" value="1"/>
</dbReference>
<dbReference type="Pfam" id="PF12796">
    <property type="entry name" value="Ank_2"/>
    <property type="match status" value="1"/>
</dbReference>
<name>A0A1Z5JBT5_FISSO</name>
<evidence type="ECO:0000256" key="1">
    <source>
        <dbReference type="ARBA" id="ARBA00022737"/>
    </source>
</evidence>
<dbReference type="SMART" id="SM00248">
    <property type="entry name" value="ANK"/>
    <property type="match status" value="4"/>
</dbReference>
<gene>
    <name evidence="5" type="ORF">FisN_22Lu174</name>
</gene>
<proteinExistence type="predicted"/>
<evidence type="ECO:0000256" key="2">
    <source>
        <dbReference type="ARBA" id="ARBA00023043"/>
    </source>
</evidence>
<evidence type="ECO:0000256" key="4">
    <source>
        <dbReference type="SAM" id="MobiDB-lite"/>
    </source>
</evidence>
<dbReference type="InParanoid" id="A0A1Z5JBT5"/>
<keyword evidence="1" id="KW-0677">Repeat</keyword>
<dbReference type="PRINTS" id="PR01415">
    <property type="entry name" value="ANKYRIN"/>
</dbReference>
<feature type="repeat" description="ANK" evidence="3">
    <location>
        <begin position="174"/>
        <end position="206"/>
    </location>
</feature>
<protein>
    <submittedName>
        <fullName evidence="5">Uncharacterized protein</fullName>
    </submittedName>
</protein>
<dbReference type="PANTHER" id="PTHR24198">
    <property type="entry name" value="ANKYRIN REPEAT AND PROTEIN KINASE DOMAIN-CONTAINING PROTEIN"/>
    <property type="match status" value="1"/>
</dbReference>
<accession>A0A1Z5JBT5</accession>
<comment type="caution">
    <text evidence="5">The sequence shown here is derived from an EMBL/GenBank/DDBJ whole genome shotgun (WGS) entry which is preliminary data.</text>
</comment>
<dbReference type="Gene3D" id="1.25.40.20">
    <property type="entry name" value="Ankyrin repeat-containing domain"/>
    <property type="match status" value="1"/>
</dbReference>
<dbReference type="Pfam" id="PF00023">
    <property type="entry name" value="Ank"/>
    <property type="match status" value="1"/>
</dbReference>
<feature type="compositionally biased region" description="Polar residues" evidence="4">
    <location>
        <begin position="42"/>
        <end position="60"/>
    </location>
</feature>